<keyword evidence="7 9" id="KW-0472">Membrane</keyword>
<evidence type="ECO:0000256" key="6">
    <source>
        <dbReference type="ARBA" id="ARBA00022989"/>
    </source>
</evidence>
<keyword evidence="4 9" id="KW-0997">Cell inner membrane</keyword>
<dbReference type="PANTHER" id="PTHR35011:SF2">
    <property type="entry name" value="2,3-DIKETO-L-GULONATE TRAP TRANSPORTER SMALL PERMEASE PROTEIN YIAM"/>
    <property type="match status" value="1"/>
</dbReference>
<evidence type="ECO:0000259" key="10">
    <source>
        <dbReference type="Pfam" id="PF04290"/>
    </source>
</evidence>
<dbReference type="Proteomes" id="UP001559025">
    <property type="component" value="Unassembled WGS sequence"/>
</dbReference>
<comment type="similarity">
    <text evidence="8 9">Belongs to the TRAP transporter small permease family.</text>
</comment>
<feature type="transmembrane region" description="Helical" evidence="9">
    <location>
        <begin position="129"/>
        <end position="150"/>
    </location>
</feature>
<dbReference type="InterPro" id="IPR055348">
    <property type="entry name" value="DctQ"/>
</dbReference>
<accession>A0ABV3WPN1</accession>
<dbReference type="EMBL" id="JAZHFV010000001">
    <property type="protein sequence ID" value="MEX4006104.1"/>
    <property type="molecule type" value="Genomic_DNA"/>
</dbReference>
<comment type="subcellular location">
    <subcellularLocation>
        <location evidence="1 9">Cell inner membrane</location>
        <topology evidence="1 9">Multi-pass membrane protein</topology>
    </subcellularLocation>
</comment>
<evidence type="ECO:0000313" key="11">
    <source>
        <dbReference type="EMBL" id="MEX4006104.1"/>
    </source>
</evidence>
<proteinExistence type="inferred from homology"/>
<keyword evidence="3" id="KW-1003">Cell membrane</keyword>
<gene>
    <name evidence="11" type="ORF">V1479_02245</name>
</gene>
<evidence type="ECO:0000256" key="1">
    <source>
        <dbReference type="ARBA" id="ARBA00004429"/>
    </source>
</evidence>
<keyword evidence="5 9" id="KW-0812">Transmembrane</keyword>
<evidence type="ECO:0000256" key="7">
    <source>
        <dbReference type="ARBA" id="ARBA00023136"/>
    </source>
</evidence>
<evidence type="ECO:0000256" key="2">
    <source>
        <dbReference type="ARBA" id="ARBA00022448"/>
    </source>
</evidence>
<evidence type="ECO:0000256" key="5">
    <source>
        <dbReference type="ARBA" id="ARBA00022692"/>
    </source>
</evidence>
<keyword evidence="12" id="KW-1185">Reference proteome</keyword>
<keyword evidence="2 9" id="KW-0813">Transport</keyword>
<organism evidence="11 12">
    <name type="scientific">Neoaquamicrobium sediminum</name>
    <dbReference type="NCBI Taxonomy" id="1849104"/>
    <lineage>
        <taxon>Bacteria</taxon>
        <taxon>Pseudomonadati</taxon>
        <taxon>Pseudomonadota</taxon>
        <taxon>Alphaproteobacteria</taxon>
        <taxon>Hyphomicrobiales</taxon>
        <taxon>Phyllobacteriaceae</taxon>
        <taxon>Neoaquamicrobium</taxon>
    </lineage>
</organism>
<dbReference type="PANTHER" id="PTHR35011">
    <property type="entry name" value="2,3-DIKETO-L-GULONATE TRAP TRANSPORTER SMALL PERMEASE PROTEIN YIAM"/>
    <property type="match status" value="1"/>
</dbReference>
<comment type="function">
    <text evidence="9">Part of the tripartite ATP-independent periplasmic (TRAP) transport system.</text>
</comment>
<keyword evidence="6 9" id="KW-1133">Transmembrane helix</keyword>
<evidence type="ECO:0000256" key="8">
    <source>
        <dbReference type="ARBA" id="ARBA00038436"/>
    </source>
</evidence>
<reference evidence="11 12" key="1">
    <citation type="submission" date="2024-01" db="EMBL/GenBank/DDBJ databases">
        <title>New evidence supports the origin of RcGTA from prophage.</title>
        <authorList>
            <person name="Xu Y."/>
            <person name="Liu B."/>
            <person name="Chen F."/>
        </authorList>
    </citation>
    <scope>NUCLEOTIDE SEQUENCE [LARGE SCALE GENOMIC DNA]</scope>
    <source>
        <strain evidence="11 12">CBW1107-2</strain>
    </source>
</reference>
<feature type="domain" description="Tripartite ATP-independent periplasmic transporters DctQ component" evidence="10">
    <location>
        <begin position="25"/>
        <end position="151"/>
    </location>
</feature>
<protein>
    <recommendedName>
        <fullName evidence="9">TRAP transporter small permease protein</fullName>
    </recommendedName>
</protein>
<evidence type="ECO:0000256" key="4">
    <source>
        <dbReference type="ARBA" id="ARBA00022519"/>
    </source>
</evidence>
<comment type="subunit">
    <text evidence="9">The complex comprises the extracytoplasmic solute receptor protein and the two transmembrane proteins.</text>
</comment>
<comment type="caution">
    <text evidence="11">The sequence shown here is derived from an EMBL/GenBank/DDBJ whole genome shotgun (WGS) entry which is preliminary data.</text>
</comment>
<dbReference type="Pfam" id="PF04290">
    <property type="entry name" value="DctQ"/>
    <property type="match status" value="1"/>
</dbReference>
<feature type="transmembrane region" description="Helical" evidence="9">
    <location>
        <begin position="88"/>
        <end position="109"/>
    </location>
</feature>
<evidence type="ECO:0000256" key="3">
    <source>
        <dbReference type="ARBA" id="ARBA00022475"/>
    </source>
</evidence>
<evidence type="ECO:0000313" key="12">
    <source>
        <dbReference type="Proteomes" id="UP001559025"/>
    </source>
</evidence>
<feature type="transmembrane region" description="Helical" evidence="9">
    <location>
        <begin position="51"/>
        <end position="67"/>
    </location>
</feature>
<name>A0ABV3WPN1_9HYPH</name>
<sequence length="169" mass="19665">MRFARIGQFLYRRAENLLALMLAVMFLAFMAQVIFRYFLNFPIGWTSELTVIMWLWLVLWGAAFVLREDEEIRFDLVYGSVNPAVRRVMTALFAMALVIIYALSFPAVYDYVTFMKVQSTAYLKIRFDYLFSIYLLFAVAAILRYGWLVWSAMRGDVTGRDAEHMGSGL</sequence>
<dbReference type="InterPro" id="IPR007387">
    <property type="entry name" value="TRAP_DctQ"/>
</dbReference>
<dbReference type="RefSeq" id="WP_368801469.1">
    <property type="nucleotide sequence ID" value="NZ_JAZHFV010000001.1"/>
</dbReference>
<feature type="transmembrane region" description="Helical" evidence="9">
    <location>
        <begin position="20"/>
        <end position="39"/>
    </location>
</feature>
<evidence type="ECO:0000256" key="9">
    <source>
        <dbReference type="RuleBase" id="RU369079"/>
    </source>
</evidence>